<gene>
    <name evidence="2" type="ORF">BOTBODRAFT_32633</name>
</gene>
<evidence type="ECO:0000256" key="1">
    <source>
        <dbReference type="SAM" id="Phobius"/>
    </source>
</evidence>
<protein>
    <submittedName>
        <fullName evidence="2">Uncharacterized protein</fullName>
    </submittedName>
</protein>
<dbReference type="HOGENOM" id="CLU_3013885_0_0_1"/>
<keyword evidence="3" id="KW-1185">Reference proteome</keyword>
<evidence type="ECO:0000313" key="2">
    <source>
        <dbReference type="EMBL" id="KDQ14507.1"/>
    </source>
</evidence>
<evidence type="ECO:0000313" key="3">
    <source>
        <dbReference type="Proteomes" id="UP000027195"/>
    </source>
</evidence>
<dbReference type="InParanoid" id="A0A067MRK5"/>
<keyword evidence="1" id="KW-1133">Transmembrane helix</keyword>
<keyword evidence="1" id="KW-0472">Membrane</keyword>
<sequence>MNNVQLPNLDKSFLQLPLLSLFCRRMFSKVCAILITCVMKVYPHLLSFYTPFLYEK</sequence>
<proteinExistence type="predicted"/>
<dbReference type="Proteomes" id="UP000027195">
    <property type="component" value="Unassembled WGS sequence"/>
</dbReference>
<name>A0A067MRK5_BOTB1</name>
<reference evidence="3" key="1">
    <citation type="journal article" date="2014" name="Proc. Natl. Acad. Sci. U.S.A.">
        <title>Extensive sampling of basidiomycete genomes demonstrates inadequacy of the white-rot/brown-rot paradigm for wood decay fungi.</title>
        <authorList>
            <person name="Riley R."/>
            <person name="Salamov A.A."/>
            <person name="Brown D.W."/>
            <person name="Nagy L.G."/>
            <person name="Floudas D."/>
            <person name="Held B.W."/>
            <person name="Levasseur A."/>
            <person name="Lombard V."/>
            <person name="Morin E."/>
            <person name="Otillar R."/>
            <person name="Lindquist E.A."/>
            <person name="Sun H."/>
            <person name="LaButti K.M."/>
            <person name="Schmutz J."/>
            <person name="Jabbour D."/>
            <person name="Luo H."/>
            <person name="Baker S.E."/>
            <person name="Pisabarro A.G."/>
            <person name="Walton J.D."/>
            <person name="Blanchette R.A."/>
            <person name="Henrissat B."/>
            <person name="Martin F."/>
            <person name="Cullen D."/>
            <person name="Hibbett D.S."/>
            <person name="Grigoriev I.V."/>
        </authorList>
    </citation>
    <scope>NUCLEOTIDE SEQUENCE [LARGE SCALE GENOMIC DNA]</scope>
    <source>
        <strain evidence="3">FD-172 SS1</strain>
    </source>
</reference>
<feature type="transmembrane region" description="Helical" evidence="1">
    <location>
        <begin position="30"/>
        <end position="54"/>
    </location>
</feature>
<keyword evidence="1" id="KW-0812">Transmembrane</keyword>
<organism evidence="2 3">
    <name type="scientific">Botryobasidium botryosum (strain FD-172 SS1)</name>
    <dbReference type="NCBI Taxonomy" id="930990"/>
    <lineage>
        <taxon>Eukaryota</taxon>
        <taxon>Fungi</taxon>
        <taxon>Dikarya</taxon>
        <taxon>Basidiomycota</taxon>
        <taxon>Agaricomycotina</taxon>
        <taxon>Agaricomycetes</taxon>
        <taxon>Cantharellales</taxon>
        <taxon>Botryobasidiaceae</taxon>
        <taxon>Botryobasidium</taxon>
    </lineage>
</organism>
<accession>A0A067MRK5</accession>
<dbReference type="AlphaFoldDB" id="A0A067MRK5"/>
<dbReference type="EMBL" id="KL198037">
    <property type="protein sequence ID" value="KDQ14507.1"/>
    <property type="molecule type" value="Genomic_DNA"/>
</dbReference>